<keyword evidence="1" id="KW-0147">Chitin-binding</keyword>
<dbReference type="PROSITE" id="PS51782">
    <property type="entry name" value="LYSM"/>
    <property type="match status" value="2"/>
</dbReference>
<comment type="caution">
    <text evidence="6">The sequence shown here is derived from an EMBL/GenBank/DDBJ whole genome shotgun (WGS) entry which is preliminary data.</text>
</comment>
<dbReference type="CDD" id="cd00118">
    <property type="entry name" value="LysM"/>
    <property type="match status" value="1"/>
</dbReference>
<dbReference type="InterPro" id="IPR018392">
    <property type="entry name" value="LysM"/>
</dbReference>
<dbReference type="Gene3D" id="3.10.350.10">
    <property type="entry name" value="LysM domain"/>
    <property type="match status" value="2"/>
</dbReference>
<feature type="region of interest" description="Disordered" evidence="4">
    <location>
        <begin position="30"/>
        <end position="57"/>
    </location>
</feature>
<dbReference type="EMBL" id="MU003844">
    <property type="protein sequence ID" value="KAF2717431.1"/>
    <property type="molecule type" value="Genomic_DNA"/>
</dbReference>
<dbReference type="PANTHER" id="PTHR34997:SF2">
    <property type="entry name" value="LYSM DOMAIN-CONTAINING PROTEIN-RELATED"/>
    <property type="match status" value="1"/>
</dbReference>
<feature type="compositionally biased region" description="Low complexity" evidence="4">
    <location>
        <begin position="30"/>
        <end position="56"/>
    </location>
</feature>
<feature type="domain" description="LysM" evidence="5">
    <location>
        <begin position="64"/>
        <end position="112"/>
    </location>
</feature>
<evidence type="ECO:0000256" key="2">
    <source>
        <dbReference type="ARBA" id="ARBA00022729"/>
    </source>
</evidence>
<evidence type="ECO:0000256" key="1">
    <source>
        <dbReference type="ARBA" id="ARBA00022669"/>
    </source>
</evidence>
<evidence type="ECO:0000256" key="3">
    <source>
        <dbReference type="ARBA" id="ARBA00023026"/>
    </source>
</evidence>
<keyword evidence="7" id="KW-1185">Reference proteome</keyword>
<name>A0A9P4Q307_9PEZI</name>
<dbReference type="AlphaFoldDB" id="A0A9P4Q307"/>
<dbReference type="OrthoDB" id="2281372at2759"/>
<accession>A0A9P4Q307</accession>
<evidence type="ECO:0000256" key="4">
    <source>
        <dbReference type="SAM" id="MobiDB-lite"/>
    </source>
</evidence>
<feature type="domain" description="LysM" evidence="5">
    <location>
        <begin position="146"/>
        <end position="196"/>
    </location>
</feature>
<dbReference type="PANTHER" id="PTHR34997">
    <property type="entry name" value="AM15"/>
    <property type="match status" value="1"/>
</dbReference>
<reference evidence="6" key="1">
    <citation type="journal article" date="2020" name="Stud. Mycol.">
        <title>101 Dothideomycetes genomes: a test case for predicting lifestyles and emergence of pathogens.</title>
        <authorList>
            <person name="Haridas S."/>
            <person name="Albert R."/>
            <person name="Binder M."/>
            <person name="Bloem J."/>
            <person name="Labutti K."/>
            <person name="Salamov A."/>
            <person name="Andreopoulos B."/>
            <person name="Baker S."/>
            <person name="Barry K."/>
            <person name="Bills G."/>
            <person name="Bluhm B."/>
            <person name="Cannon C."/>
            <person name="Castanera R."/>
            <person name="Culley D."/>
            <person name="Daum C."/>
            <person name="Ezra D."/>
            <person name="Gonzalez J."/>
            <person name="Henrissat B."/>
            <person name="Kuo A."/>
            <person name="Liang C."/>
            <person name="Lipzen A."/>
            <person name="Lutzoni F."/>
            <person name="Magnuson J."/>
            <person name="Mondo S."/>
            <person name="Nolan M."/>
            <person name="Ohm R."/>
            <person name="Pangilinan J."/>
            <person name="Park H.-J."/>
            <person name="Ramirez L."/>
            <person name="Alfaro M."/>
            <person name="Sun H."/>
            <person name="Tritt A."/>
            <person name="Yoshinaga Y."/>
            <person name="Zwiers L.-H."/>
            <person name="Turgeon B."/>
            <person name="Goodwin S."/>
            <person name="Spatafora J."/>
            <person name="Crous P."/>
            <person name="Grigoriev I."/>
        </authorList>
    </citation>
    <scope>NUCLEOTIDE SEQUENCE</scope>
    <source>
        <strain evidence="6">CBS 116435</strain>
    </source>
</reference>
<dbReference type="Proteomes" id="UP000799441">
    <property type="component" value="Unassembled WGS sequence"/>
</dbReference>
<feature type="non-terminal residue" evidence="6">
    <location>
        <position position="1"/>
    </location>
</feature>
<evidence type="ECO:0000313" key="6">
    <source>
        <dbReference type="EMBL" id="KAF2717431.1"/>
    </source>
</evidence>
<sequence>NLSVKEDCSGLQIRHSYCIEVNYGLGPPATTKSSSTISSTPTTSESSSSTSPSSSTGFMSKCATFYEAKPRAGCYDIAQGYGGTFTLEDFYSWNPAVHNDCSGLVSGYYVCVGVPGTPTSAPTKSSTPTPTGPFPTQFGIFGNCVKYCKAISGNSCYSIAQDLGTFTVEEFRGWNPADPAAQSDCSRLFPDYYYCVAIPGTSTTPTSAVATPSLTPKRPQPQQSGITQICKKYSMVQQGDICYIIEQNNEITAA</sequence>
<dbReference type="SUPFAM" id="SSF54106">
    <property type="entry name" value="LysM domain"/>
    <property type="match status" value="1"/>
</dbReference>
<keyword evidence="3" id="KW-0843">Virulence</keyword>
<evidence type="ECO:0000313" key="7">
    <source>
        <dbReference type="Proteomes" id="UP000799441"/>
    </source>
</evidence>
<proteinExistence type="predicted"/>
<dbReference type="InterPro" id="IPR052210">
    <property type="entry name" value="LysM1-like"/>
</dbReference>
<gene>
    <name evidence="6" type="ORF">K431DRAFT_233165</name>
</gene>
<keyword evidence="2" id="KW-0732">Signal</keyword>
<dbReference type="InterPro" id="IPR036779">
    <property type="entry name" value="LysM_dom_sf"/>
</dbReference>
<dbReference type="GO" id="GO:0008061">
    <property type="term" value="F:chitin binding"/>
    <property type="evidence" value="ECO:0007669"/>
    <property type="project" value="UniProtKB-KW"/>
</dbReference>
<organism evidence="6 7">
    <name type="scientific">Polychaeton citri CBS 116435</name>
    <dbReference type="NCBI Taxonomy" id="1314669"/>
    <lineage>
        <taxon>Eukaryota</taxon>
        <taxon>Fungi</taxon>
        <taxon>Dikarya</taxon>
        <taxon>Ascomycota</taxon>
        <taxon>Pezizomycotina</taxon>
        <taxon>Dothideomycetes</taxon>
        <taxon>Dothideomycetidae</taxon>
        <taxon>Capnodiales</taxon>
        <taxon>Capnodiaceae</taxon>
        <taxon>Polychaeton</taxon>
    </lineage>
</organism>
<protein>
    <submittedName>
        <fullName evidence="6">Carbohydrate-binding module family 50 protein</fullName>
    </submittedName>
</protein>
<evidence type="ECO:0000259" key="5">
    <source>
        <dbReference type="PROSITE" id="PS51782"/>
    </source>
</evidence>